<evidence type="ECO:0000256" key="1">
    <source>
        <dbReference type="SAM" id="MobiDB-lite"/>
    </source>
</evidence>
<evidence type="ECO:0000259" key="2">
    <source>
        <dbReference type="Pfam" id="PF26130"/>
    </source>
</evidence>
<accession>A0ABU6ZWE0</accession>
<dbReference type="InterPro" id="IPR058594">
    <property type="entry name" value="PB1-like_dom_pln"/>
</dbReference>
<protein>
    <recommendedName>
        <fullName evidence="2">PB1-like domain-containing protein</fullName>
    </recommendedName>
</protein>
<comment type="caution">
    <text evidence="3">The sequence shown here is derived from an EMBL/GenBank/DDBJ whole genome shotgun (WGS) entry which is preliminary data.</text>
</comment>
<feature type="compositionally biased region" description="Basic residues" evidence="1">
    <location>
        <begin position="176"/>
        <end position="189"/>
    </location>
</feature>
<feature type="region of interest" description="Disordered" evidence="1">
    <location>
        <begin position="173"/>
        <end position="237"/>
    </location>
</feature>
<dbReference type="Proteomes" id="UP001341840">
    <property type="component" value="Unassembled WGS sequence"/>
</dbReference>
<evidence type="ECO:0000313" key="4">
    <source>
        <dbReference type="Proteomes" id="UP001341840"/>
    </source>
</evidence>
<gene>
    <name evidence="3" type="ORF">PIB30_102071</name>
</gene>
<feature type="non-terminal residue" evidence="3">
    <location>
        <position position="237"/>
    </location>
</feature>
<feature type="compositionally biased region" description="Basic and acidic residues" evidence="1">
    <location>
        <begin position="227"/>
        <end position="237"/>
    </location>
</feature>
<feature type="compositionally biased region" description="Gly residues" evidence="1">
    <location>
        <begin position="193"/>
        <end position="206"/>
    </location>
</feature>
<name>A0ABU6ZWE0_9FABA</name>
<proteinExistence type="predicted"/>
<feature type="region of interest" description="Disordered" evidence="1">
    <location>
        <begin position="114"/>
        <end position="156"/>
    </location>
</feature>
<feature type="domain" description="PB1-like" evidence="2">
    <location>
        <begin position="3"/>
        <end position="105"/>
    </location>
</feature>
<reference evidence="3 4" key="1">
    <citation type="journal article" date="2023" name="Plants (Basel)">
        <title>Bridging the Gap: Combining Genomics and Transcriptomics Approaches to Understand Stylosanthes scabra, an Orphan Legume from the Brazilian Caatinga.</title>
        <authorList>
            <person name="Ferreira-Neto J.R.C."/>
            <person name="da Silva M.D."/>
            <person name="Binneck E."/>
            <person name="de Melo N.F."/>
            <person name="da Silva R.H."/>
            <person name="de Melo A.L.T.M."/>
            <person name="Pandolfi V."/>
            <person name="Bustamante F.O."/>
            <person name="Brasileiro-Vidal A.C."/>
            <person name="Benko-Iseppon A.M."/>
        </authorList>
    </citation>
    <scope>NUCLEOTIDE SEQUENCE [LARGE SCALE GENOMIC DNA]</scope>
    <source>
        <tissue evidence="3">Leaves</tissue>
    </source>
</reference>
<sequence>MAAFVVPVFHHGGRFLRAANGELSYADGIVKKYDEIDIDFVNKEDMLDNVKDLGYLEHKDLYWHDPTTTYFEAGLHLIFGDMDINNMCDFTLNHNLKEFYIYIEHVVNVPIPPEDNGDVGADLSSSSTSSDDGGYESAEDEIYKPPPPGVESDSSEEACVFVHVKKKKKEGIVASNKKKYTGKRRKKHVLHGEGSGLGKGLDGGIDLGRANNGPKVDDMMDQNPGPTDDHVDGGLEQ</sequence>
<dbReference type="Pfam" id="PF26130">
    <property type="entry name" value="PB1-like"/>
    <property type="match status" value="1"/>
</dbReference>
<keyword evidence="4" id="KW-1185">Reference proteome</keyword>
<organism evidence="3 4">
    <name type="scientific">Stylosanthes scabra</name>
    <dbReference type="NCBI Taxonomy" id="79078"/>
    <lineage>
        <taxon>Eukaryota</taxon>
        <taxon>Viridiplantae</taxon>
        <taxon>Streptophyta</taxon>
        <taxon>Embryophyta</taxon>
        <taxon>Tracheophyta</taxon>
        <taxon>Spermatophyta</taxon>
        <taxon>Magnoliopsida</taxon>
        <taxon>eudicotyledons</taxon>
        <taxon>Gunneridae</taxon>
        <taxon>Pentapetalae</taxon>
        <taxon>rosids</taxon>
        <taxon>fabids</taxon>
        <taxon>Fabales</taxon>
        <taxon>Fabaceae</taxon>
        <taxon>Papilionoideae</taxon>
        <taxon>50 kb inversion clade</taxon>
        <taxon>dalbergioids sensu lato</taxon>
        <taxon>Dalbergieae</taxon>
        <taxon>Pterocarpus clade</taxon>
        <taxon>Stylosanthes</taxon>
    </lineage>
</organism>
<evidence type="ECO:0000313" key="3">
    <source>
        <dbReference type="EMBL" id="MED6226284.1"/>
    </source>
</evidence>
<dbReference type="EMBL" id="JASCZI010274945">
    <property type="protein sequence ID" value="MED6226284.1"/>
    <property type="molecule type" value="Genomic_DNA"/>
</dbReference>